<gene>
    <name evidence="2" type="ORF">DB30_02942</name>
</gene>
<accession>A0A0C2DD91</accession>
<keyword evidence="2" id="KW-0624">Polysaccharide degradation</keyword>
<dbReference type="PROSITE" id="PS51257">
    <property type="entry name" value="PROKAR_LIPOPROTEIN"/>
    <property type="match status" value="1"/>
</dbReference>
<keyword evidence="2" id="KW-0326">Glycosidase</keyword>
<feature type="compositionally biased region" description="Low complexity" evidence="1">
    <location>
        <begin position="30"/>
        <end position="55"/>
    </location>
</feature>
<dbReference type="InterPro" id="IPR015943">
    <property type="entry name" value="WD40/YVTN_repeat-like_dom_sf"/>
</dbReference>
<dbReference type="RefSeq" id="WP_052548097.1">
    <property type="nucleotide sequence ID" value="NZ_JMCC02000021.1"/>
</dbReference>
<dbReference type="EMBL" id="JMCC02000021">
    <property type="protein sequence ID" value="KIG17667.1"/>
    <property type="molecule type" value="Genomic_DNA"/>
</dbReference>
<name>A0A0C2DD91_9BACT</name>
<proteinExistence type="predicted"/>
<dbReference type="GO" id="GO:0016798">
    <property type="term" value="F:hydrolase activity, acting on glycosyl bonds"/>
    <property type="evidence" value="ECO:0007669"/>
    <property type="project" value="UniProtKB-KW"/>
</dbReference>
<dbReference type="SUPFAM" id="SSF101898">
    <property type="entry name" value="NHL repeat"/>
    <property type="match status" value="1"/>
</dbReference>
<keyword evidence="2" id="KW-0119">Carbohydrate metabolism</keyword>
<keyword evidence="2" id="KW-0378">Hydrolase</keyword>
<evidence type="ECO:0000256" key="1">
    <source>
        <dbReference type="SAM" id="MobiDB-lite"/>
    </source>
</evidence>
<evidence type="ECO:0000313" key="3">
    <source>
        <dbReference type="Proteomes" id="UP000031599"/>
    </source>
</evidence>
<dbReference type="Gene3D" id="2.130.10.10">
    <property type="entry name" value="YVTN repeat-like/Quinoprotein amine dehydrogenase"/>
    <property type="match status" value="1"/>
</dbReference>
<sequence length="470" mass="50137">MFSRPFVPLTCVLLLVACGDDGAKDSLNADTNTTLGTHTTLETDDGNSNSNSNGDGDTGDGDGDPSTSSSTGDGDGDGDTGDGDADPDGGIKFDLPGLPDAGVGNCEGMGGGEPEFSYIWVANSGEGTISKVNTETLLEEGRYRTRSDANGSPSRTSVNLSGDVAVANRNGGLTKVIALHENCDEMTNGQPGLQTSTGKNDVLAWGQDDCISWYTPVNPAYTSQRPLAWTSGVLNPNTCQVEDQFLWSTASTSSQPGSLHVMLLDGVDGSIDEEFPIAEIAPGYFGGYGGAVNSENDYWFITYDSPRKLVQVDFENLDYQIWDVPQSVCSYGFTVDSLDRPWIGAFCDGTAMFDPETEQFTVLPGLLGYGLQEDANKTMWLGTFSPPGLRAIDIETLQPGKWIMLPTNSARGVSVDFYGYVWFVDQQTSAWRVDTEAETWEAYAGLNGPYTYSDMTGWGLNLASGGIPQG</sequence>
<feature type="compositionally biased region" description="Acidic residues" evidence="1">
    <location>
        <begin position="74"/>
        <end position="87"/>
    </location>
</feature>
<dbReference type="Proteomes" id="UP000031599">
    <property type="component" value="Unassembled WGS sequence"/>
</dbReference>
<dbReference type="GO" id="GO:0045493">
    <property type="term" value="P:xylan catabolic process"/>
    <property type="evidence" value="ECO:0007669"/>
    <property type="project" value="UniProtKB-KW"/>
</dbReference>
<protein>
    <submittedName>
        <fullName evidence="2">Endo-1,4-beta-xylanase A</fullName>
    </submittedName>
</protein>
<dbReference type="AlphaFoldDB" id="A0A0C2DD91"/>
<evidence type="ECO:0000313" key="2">
    <source>
        <dbReference type="EMBL" id="KIG17667.1"/>
    </source>
</evidence>
<feature type="region of interest" description="Disordered" evidence="1">
    <location>
        <begin position="26"/>
        <end position="109"/>
    </location>
</feature>
<reference evidence="2 3" key="1">
    <citation type="submission" date="2014-12" db="EMBL/GenBank/DDBJ databases">
        <title>Genome assembly of Enhygromyxa salina DSM 15201.</title>
        <authorList>
            <person name="Sharma G."/>
            <person name="Subramanian S."/>
        </authorList>
    </citation>
    <scope>NUCLEOTIDE SEQUENCE [LARGE SCALE GENOMIC DNA]</scope>
    <source>
        <strain evidence="2 3">DSM 15201</strain>
    </source>
</reference>
<comment type="caution">
    <text evidence="2">The sequence shown here is derived from an EMBL/GenBank/DDBJ whole genome shotgun (WGS) entry which is preliminary data.</text>
</comment>
<keyword evidence="2" id="KW-0858">Xylan degradation</keyword>
<organism evidence="2 3">
    <name type="scientific">Enhygromyxa salina</name>
    <dbReference type="NCBI Taxonomy" id="215803"/>
    <lineage>
        <taxon>Bacteria</taxon>
        <taxon>Pseudomonadati</taxon>
        <taxon>Myxococcota</taxon>
        <taxon>Polyangia</taxon>
        <taxon>Nannocystales</taxon>
        <taxon>Nannocystaceae</taxon>
        <taxon>Enhygromyxa</taxon>
    </lineage>
</organism>